<keyword evidence="1" id="KW-0645">Protease</keyword>
<evidence type="ECO:0000256" key="3">
    <source>
        <dbReference type="ARBA" id="ARBA00022801"/>
    </source>
</evidence>
<dbReference type="GO" id="GO:0071555">
    <property type="term" value="P:cell wall organization"/>
    <property type="evidence" value="ECO:0007669"/>
    <property type="project" value="UniProtKB-KW"/>
</dbReference>
<dbReference type="GO" id="GO:0016805">
    <property type="term" value="F:dipeptidase activity"/>
    <property type="evidence" value="ECO:0007669"/>
    <property type="project" value="UniProtKB-KW"/>
</dbReference>
<keyword evidence="4" id="KW-0862">Zinc</keyword>
<sequence>MKTLRFINLLIIILYVGLSTNANAQYNPGTLPEGFVYAKEVIPKLRTDLRYYSSNNFVGEPINGYIRPKCILTKEAAEALKKVQEEFERLGFGLLIFDAYRPQTAVNHFVRWSKDSTDTKMKKQFYPNVNKKDLFNEGYIASKSGHSRGSTVDVTIVSLRTGHILDLGGEYDLFDKKSWIDYKNITKNQRAIRLMLQRRMVKHGFKPYKKEWWHFTLAKEPYPNKYFDFPVE</sequence>
<keyword evidence="3" id="KW-0378">Hydrolase</keyword>
<dbReference type="InterPro" id="IPR009045">
    <property type="entry name" value="Zn_M74/Hedgehog-like"/>
</dbReference>
<dbReference type="GO" id="GO:0046872">
    <property type="term" value="F:metal ion binding"/>
    <property type="evidence" value="ECO:0007669"/>
    <property type="project" value="UniProtKB-KW"/>
</dbReference>
<evidence type="ECO:0000256" key="6">
    <source>
        <dbReference type="ARBA" id="ARBA00023049"/>
    </source>
</evidence>
<gene>
    <name evidence="8" type="ORF">MNBD_BACTEROID03-1594</name>
</gene>
<reference evidence="8" key="1">
    <citation type="submission" date="2018-06" db="EMBL/GenBank/DDBJ databases">
        <authorList>
            <person name="Zhirakovskaya E."/>
        </authorList>
    </citation>
    <scope>NUCLEOTIDE SEQUENCE</scope>
</reference>
<keyword evidence="5" id="KW-0224">Dipeptidase</keyword>
<dbReference type="Gene3D" id="3.30.1380.10">
    <property type="match status" value="1"/>
</dbReference>
<keyword evidence="7" id="KW-0961">Cell wall biogenesis/degradation</keyword>
<organism evidence="8">
    <name type="scientific">hydrothermal vent metagenome</name>
    <dbReference type="NCBI Taxonomy" id="652676"/>
    <lineage>
        <taxon>unclassified sequences</taxon>
        <taxon>metagenomes</taxon>
        <taxon>ecological metagenomes</taxon>
    </lineage>
</organism>
<accession>A0A3B0T7C5</accession>
<evidence type="ECO:0000256" key="2">
    <source>
        <dbReference type="ARBA" id="ARBA00022723"/>
    </source>
</evidence>
<dbReference type="Pfam" id="PF01427">
    <property type="entry name" value="Peptidase_M15"/>
    <property type="match status" value="1"/>
</dbReference>
<evidence type="ECO:0000256" key="1">
    <source>
        <dbReference type="ARBA" id="ARBA00022670"/>
    </source>
</evidence>
<dbReference type="CDD" id="cd14817">
    <property type="entry name" value="D-Ala-D-Ala_dipeptidase_VanX"/>
    <property type="match status" value="1"/>
</dbReference>
<protein>
    <submittedName>
        <fullName evidence="8">D-alanyl-D-alanine dipeptidase</fullName>
    </submittedName>
</protein>
<keyword evidence="2" id="KW-0479">Metal-binding</keyword>
<dbReference type="SUPFAM" id="SSF55166">
    <property type="entry name" value="Hedgehog/DD-peptidase"/>
    <property type="match status" value="1"/>
</dbReference>
<dbReference type="EMBL" id="UOEL01000018">
    <property type="protein sequence ID" value="VAW10332.1"/>
    <property type="molecule type" value="Genomic_DNA"/>
</dbReference>
<evidence type="ECO:0000256" key="4">
    <source>
        <dbReference type="ARBA" id="ARBA00022833"/>
    </source>
</evidence>
<evidence type="ECO:0000256" key="7">
    <source>
        <dbReference type="ARBA" id="ARBA00023316"/>
    </source>
</evidence>
<dbReference type="InterPro" id="IPR000755">
    <property type="entry name" value="A_A_dipeptidase"/>
</dbReference>
<dbReference type="PANTHER" id="PTHR43126:SF1">
    <property type="entry name" value="D-ALANYL-D-ALANINE DIPEPTIDASE"/>
    <property type="match status" value="1"/>
</dbReference>
<dbReference type="GO" id="GO:0008237">
    <property type="term" value="F:metallopeptidase activity"/>
    <property type="evidence" value="ECO:0007669"/>
    <property type="project" value="UniProtKB-KW"/>
</dbReference>
<evidence type="ECO:0000256" key="5">
    <source>
        <dbReference type="ARBA" id="ARBA00022997"/>
    </source>
</evidence>
<dbReference type="PIRSF" id="PIRSF026671">
    <property type="entry name" value="AA_dipeptidase"/>
    <property type="match status" value="1"/>
</dbReference>
<dbReference type="HAMAP" id="MF_01924">
    <property type="entry name" value="A_A_dipeptidase"/>
    <property type="match status" value="1"/>
</dbReference>
<keyword evidence="6" id="KW-0482">Metalloprotease</keyword>
<dbReference type="AlphaFoldDB" id="A0A3B0T7C5"/>
<dbReference type="GO" id="GO:0006508">
    <property type="term" value="P:proteolysis"/>
    <property type="evidence" value="ECO:0007669"/>
    <property type="project" value="UniProtKB-KW"/>
</dbReference>
<evidence type="ECO:0000313" key="8">
    <source>
        <dbReference type="EMBL" id="VAW10332.1"/>
    </source>
</evidence>
<name>A0A3B0T7C5_9ZZZZ</name>
<proteinExistence type="inferred from homology"/>
<dbReference type="PANTHER" id="PTHR43126">
    <property type="entry name" value="D-ALANYL-D-ALANINE DIPEPTIDASE"/>
    <property type="match status" value="1"/>
</dbReference>